<dbReference type="GO" id="GO:0042054">
    <property type="term" value="F:histone methyltransferase activity"/>
    <property type="evidence" value="ECO:0007669"/>
    <property type="project" value="TreeGrafter"/>
</dbReference>
<evidence type="ECO:0000256" key="1">
    <source>
        <dbReference type="ARBA" id="ARBA00022603"/>
    </source>
</evidence>
<dbReference type="InterPro" id="IPR055135">
    <property type="entry name" value="PRMT_dom"/>
</dbReference>
<accession>Q1D440</accession>
<dbReference type="SUPFAM" id="SSF53335">
    <property type="entry name" value="S-adenosyl-L-methionine-dependent methyltransferases"/>
    <property type="match status" value="1"/>
</dbReference>
<dbReference type="PROSITE" id="PS51678">
    <property type="entry name" value="SAM_MT_PRMT"/>
    <property type="match status" value="1"/>
</dbReference>
<organism evidence="5 6">
    <name type="scientific">Myxococcus xanthus (strain DK1622)</name>
    <dbReference type="NCBI Taxonomy" id="246197"/>
    <lineage>
        <taxon>Bacteria</taxon>
        <taxon>Pseudomonadati</taxon>
        <taxon>Myxococcota</taxon>
        <taxon>Myxococcia</taxon>
        <taxon>Myxococcales</taxon>
        <taxon>Cystobacterineae</taxon>
        <taxon>Myxococcaceae</taxon>
        <taxon>Myxococcus</taxon>
    </lineage>
</organism>
<dbReference type="GO" id="GO:0032259">
    <property type="term" value="P:methylation"/>
    <property type="evidence" value="ECO:0007669"/>
    <property type="project" value="UniProtKB-KW"/>
</dbReference>
<keyword evidence="3" id="KW-0949">S-adenosyl-L-methionine</keyword>
<evidence type="ECO:0000313" key="5">
    <source>
        <dbReference type="EMBL" id="ABF91481.1"/>
    </source>
</evidence>
<dbReference type="Proteomes" id="UP000002402">
    <property type="component" value="Chromosome"/>
</dbReference>
<dbReference type="Gene3D" id="2.70.160.11">
    <property type="entry name" value="Hnrnp arginine n-methyltransferase1"/>
    <property type="match status" value="1"/>
</dbReference>
<dbReference type="Pfam" id="PF22528">
    <property type="entry name" value="PRMT_C"/>
    <property type="match status" value="1"/>
</dbReference>
<dbReference type="KEGG" id="mxa:MXAN_4412"/>
<dbReference type="PANTHER" id="PTHR11006:SF4">
    <property type="entry name" value="PROTEIN ARGININE N-METHYLTRANSFERASE 7"/>
    <property type="match status" value="1"/>
</dbReference>
<protein>
    <recommendedName>
        <fullName evidence="4">Protein arginine N-methyltransferase domain-containing protein</fullName>
    </recommendedName>
</protein>
<dbReference type="OrthoDB" id="5383291at2"/>
<dbReference type="EnsemblBacteria" id="ABF91481">
    <property type="protein sequence ID" value="ABF91481"/>
    <property type="gene ID" value="MXAN_4412"/>
</dbReference>
<dbReference type="EMBL" id="CP000113">
    <property type="protein sequence ID" value="ABF91481.1"/>
    <property type="molecule type" value="Genomic_DNA"/>
</dbReference>
<dbReference type="Gene3D" id="3.40.50.150">
    <property type="entry name" value="Vaccinia Virus protein VP39"/>
    <property type="match status" value="1"/>
</dbReference>
<dbReference type="STRING" id="246197.MXAN_4412"/>
<dbReference type="eggNOG" id="COG4076">
    <property type="taxonomic scope" value="Bacteria"/>
</dbReference>
<dbReference type="GO" id="GO:0016274">
    <property type="term" value="F:protein-arginine N-methyltransferase activity"/>
    <property type="evidence" value="ECO:0007669"/>
    <property type="project" value="InterPro"/>
</dbReference>
<dbReference type="InterPro" id="IPR025799">
    <property type="entry name" value="Arg_MeTrfase"/>
</dbReference>
<dbReference type="HOGENOM" id="CLU_626755_0_0_7"/>
<name>Q1D440_MYXXD</name>
<evidence type="ECO:0000259" key="4">
    <source>
        <dbReference type="Pfam" id="PF22528"/>
    </source>
</evidence>
<evidence type="ECO:0000256" key="3">
    <source>
        <dbReference type="ARBA" id="ARBA00022691"/>
    </source>
</evidence>
<evidence type="ECO:0000256" key="2">
    <source>
        <dbReference type="ARBA" id="ARBA00022679"/>
    </source>
</evidence>
<dbReference type="Pfam" id="PF06325">
    <property type="entry name" value="PrmA"/>
    <property type="match status" value="1"/>
</dbReference>
<dbReference type="AlphaFoldDB" id="Q1D440"/>
<sequence length="437" mass="48207">MPPKHITIRGRCPRGRAAVRLGSDVPSNTAYIVSRSVFIQLDGAGQLVAANSVSRSPCVLEEDDLAILRAFSHARTQEAALHTVRQERSLSPEAFAQAVERLRGNNILTPVRADYRAEDSGYVPASTGFASFALHHWMLRDSVRVMAYRSAILPHVRDKVVADLGCGTGILSMFAAQGGARHVYALEESEVAALARMMFRANGMEDRVTLLTGNSKDIQLPEPVDVIVHEILGIDPFFENVIPYIDDARRRFLRPGQGTLIPHKIEVCCVGVEPEFVPSIAHRARLEAREFSGMYGLDFSPYLHVLEQADEINDDATFPRRANDFRVGFFEQAILSEECVVRTIDLAGDLEAQTAGETLSSLKIRAGGRLGSLLMFFRAHLDDRLVLSTSPFSPRTHWGWAVRDLPRALSVNAGDEITLTSSLLTVAGRQKLKVLPK</sequence>
<evidence type="ECO:0000313" key="6">
    <source>
        <dbReference type="Proteomes" id="UP000002402"/>
    </source>
</evidence>
<dbReference type="CDD" id="cd02440">
    <property type="entry name" value="AdoMet_MTases"/>
    <property type="match status" value="1"/>
</dbReference>
<keyword evidence="2" id="KW-0808">Transferase</keyword>
<proteinExistence type="predicted"/>
<gene>
    <name evidence="5" type="ordered locus">MXAN_4412</name>
</gene>
<feature type="domain" description="Protein arginine N-methyltransferase" evidence="4">
    <location>
        <begin position="332"/>
        <end position="423"/>
    </location>
</feature>
<dbReference type="InterPro" id="IPR029063">
    <property type="entry name" value="SAM-dependent_MTases_sf"/>
</dbReference>
<dbReference type="PANTHER" id="PTHR11006">
    <property type="entry name" value="PROTEIN ARGININE N-METHYLTRANSFERASE"/>
    <property type="match status" value="1"/>
</dbReference>
<reference evidence="5 6" key="1">
    <citation type="journal article" date="2006" name="Proc. Natl. Acad. Sci. U.S.A.">
        <title>Evolution of sensory complexity recorded in a myxobacterial genome.</title>
        <authorList>
            <person name="Goldman B.S."/>
            <person name="Nierman W.C."/>
            <person name="Kaiser D."/>
            <person name="Slater S.C."/>
            <person name="Durkin A.S."/>
            <person name="Eisen J.A."/>
            <person name="Ronning C.M."/>
            <person name="Barbazuk W.B."/>
            <person name="Blanchard M."/>
            <person name="Field C."/>
            <person name="Halling C."/>
            <person name="Hinkle G."/>
            <person name="Iartchuk O."/>
            <person name="Kim H.S."/>
            <person name="Mackenzie C."/>
            <person name="Madupu R."/>
            <person name="Miller N."/>
            <person name="Shvartsbeyn A."/>
            <person name="Sullivan S.A."/>
            <person name="Vaudin M."/>
            <person name="Wiegand R."/>
            <person name="Kaplan H.B."/>
        </authorList>
    </citation>
    <scope>NUCLEOTIDE SEQUENCE [LARGE SCALE GENOMIC DNA]</scope>
    <source>
        <strain evidence="6">DK1622</strain>
    </source>
</reference>
<keyword evidence="6" id="KW-1185">Reference proteome</keyword>
<keyword evidence="1" id="KW-0489">Methyltransferase</keyword>